<feature type="compositionally biased region" description="Polar residues" evidence="24">
    <location>
        <begin position="2467"/>
        <end position="2478"/>
    </location>
</feature>
<evidence type="ECO:0000256" key="16">
    <source>
        <dbReference type="ARBA" id="ARBA00023273"/>
    </source>
</evidence>
<evidence type="ECO:0000256" key="19">
    <source>
        <dbReference type="ARBA" id="ARBA00063851"/>
    </source>
</evidence>
<dbReference type="OMA" id="QQGAWTH"/>
<dbReference type="GO" id="GO:0005886">
    <property type="term" value="C:plasma membrane"/>
    <property type="evidence" value="ECO:0000318"/>
    <property type="project" value="GO_Central"/>
</dbReference>
<dbReference type="Pfam" id="PF08016">
    <property type="entry name" value="PKD_channel"/>
    <property type="match status" value="1"/>
</dbReference>
<evidence type="ECO:0000256" key="17">
    <source>
        <dbReference type="ARBA" id="ARBA00023303"/>
    </source>
</evidence>
<feature type="domain" description="PKD" evidence="27">
    <location>
        <begin position="133"/>
        <end position="187"/>
    </location>
</feature>
<evidence type="ECO:0000256" key="26">
    <source>
        <dbReference type="SAM" id="SignalP"/>
    </source>
</evidence>
<keyword evidence="8" id="KW-0677">Repeat</keyword>
<dbReference type="InterPro" id="IPR001024">
    <property type="entry name" value="PLAT/LH2_dom"/>
</dbReference>
<dbReference type="AGR" id="Xenbase:XB-GENE-480146"/>
<evidence type="ECO:0000313" key="32">
    <source>
        <dbReference type="Proteomes" id="UP000008143"/>
    </source>
</evidence>
<evidence type="ECO:0000256" key="10">
    <source>
        <dbReference type="ARBA" id="ARBA00022989"/>
    </source>
</evidence>
<dbReference type="Pfam" id="PF02010">
    <property type="entry name" value="REJ"/>
    <property type="match status" value="2"/>
</dbReference>
<dbReference type="GO" id="GO:0060170">
    <property type="term" value="C:ciliary membrane"/>
    <property type="evidence" value="ECO:0007669"/>
    <property type="project" value="UniProtKB-SubCell"/>
</dbReference>
<dbReference type="InterPro" id="IPR013122">
    <property type="entry name" value="PKD1_2_channel"/>
</dbReference>
<feature type="region of interest" description="Disordered" evidence="24">
    <location>
        <begin position="2467"/>
        <end position="2506"/>
    </location>
</feature>
<keyword evidence="9" id="KW-0106">Calcium</keyword>
<comment type="subcellular location">
    <subcellularLocation>
        <location evidence="1">Cell projection</location>
        <location evidence="1">Cilium membrane</location>
        <topology evidence="1">Multi-pass membrane protein</topology>
    </subcellularLocation>
</comment>
<evidence type="ECO:0000256" key="1">
    <source>
        <dbReference type="ARBA" id="ARBA00004272"/>
    </source>
</evidence>
<feature type="transmembrane region" description="Helical" evidence="25">
    <location>
        <begin position="1839"/>
        <end position="1859"/>
    </location>
</feature>
<feature type="chain" id="PRO_5044633824" description="Polycystin-1-like protein 1" evidence="26">
    <location>
        <begin position="20"/>
        <end position="2682"/>
    </location>
</feature>
<dbReference type="GO" id="GO:0005262">
    <property type="term" value="F:calcium channel activity"/>
    <property type="evidence" value="ECO:0007669"/>
    <property type="project" value="UniProtKB-KW"/>
</dbReference>
<feature type="transmembrane region" description="Helical" evidence="25">
    <location>
        <begin position="2040"/>
        <end position="2062"/>
    </location>
</feature>
<keyword evidence="16" id="KW-0966">Cell projection</keyword>
<dbReference type="FunFam" id="2.60.60.20:FF:000017">
    <property type="entry name" value="Polycystin 1 like 1, transient receptor potential channel interacting"/>
    <property type="match status" value="1"/>
</dbReference>
<keyword evidence="15" id="KW-0325">Glycoprotein</keyword>
<dbReference type="Pfam" id="PF00801">
    <property type="entry name" value="PKD"/>
    <property type="match status" value="1"/>
</dbReference>
<proteinExistence type="inferred from homology"/>
<keyword evidence="7 25" id="KW-0812">Transmembrane</keyword>
<evidence type="ECO:0000259" key="30">
    <source>
        <dbReference type="PROSITE" id="PS51111"/>
    </source>
</evidence>
<feature type="compositionally biased region" description="Basic and acidic residues" evidence="24">
    <location>
        <begin position="2490"/>
        <end position="2503"/>
    </location>
</feature>
<dbReference type="InterPro" id="IPR057244">
    <property type="entry name" value="GAIN_B"/>
</dbReference>
<organism evidence="31">
    <name type="scientific">Xenopus tropicalis</name>
    <name type="common">Western clawed frog</name>
    <name type="synonym">Silurana tropicalis</name>
    <dbReference type="NCBI Taxonomy" id="8364"/>
    <lineage>
        <taxon>Eukaryota</taxon>
        <taxon>Metazoa</taxon>
        <taxon>Chordata</taxon>
        <taxon>Craniata</taxon>
        <taxon>Vertebrata</taxon>
        <taxon>Euteleostomi</taxon>
        <taxon>Amphibia</taxon>
        <taxon>Batrachia</taxon>
        <taxon>Anura</taxon>
        <taxon>Pipoidea</taxon>
        <taxon>Pipidae</taxon>
        <taxon>Xenopodinae</taxon>
        <taxon>Xenopus</taxon>
        <taxon>Silurana</taxon>
    </lineage>
</organism>
<reference evidence="31" key="1">
    <citation type="journal article" date="2010" name="Science">
        <title>The genome of the Western clawed frog Xenopus tropicalis.</title>
        <authorList>
            <person name="Hellsten U."/>
            <person name="Harland R.M."/>
            <person name="Gilchrist M.J."/>
            <person name="Hendrix D."/>
            <person name="Jurka J."/>
            <person name="Kapitonov V."/>
            <person name="Ovcharenko I."/>
            <person name="Putnam N.H."/>
            <person name="Shu S."/>
            <person name="Taher L."/>
            <person name="Blitz I.L."/>
            <person name="Blumberg B."/>
            <person name="Dichmann D.S."/>
            <person name="Dubchak I."/>
            <person name="Amaya E."/>
            <person name="Detter J.C."/>
            <person name="Fletcher R."/>
            <person name="Gerhard D.S."/>
            <person name="Goodstein D."/>
            <person name="Graves T."/>
            <person name="Grigoriev I.V."/>
            <person name="Grimwood J."/>
            <person name="Kawashima T."/>
            <person name="Lindquist E."/>
            <person name="Lucas S.M."/>
            <person name="Mead P.E."/>
            <person name="Mitros T."/>
            <person name="Ogino H."/>
            <person name="Ohta Y."/>
            <person name="Poliakov A.V."/>
            <person name="Pollet N."/>
            <person name="Robert J."/>
            <person name="Salamov A."/>
            <person name="Sater A.K."/>
            <person name="Schmutz J."/>
            <person name="Terry A."/>
            <person name="Vize P.D."/>
            <person name="Warren W.C."/>
            <person name="Wells D."/>
            <person name="Wills A."/>
            <person name="Wilson R.K."/>
            <person name="Zimmerman L.B."/>
            <person name="Zorn A.M."/>
            <person name="Grainger R."/>
            <person name="Grammer T."/>
            <person name="Khokha M.K."/>
            <person name="Richardson P.M."/>
            <person name="Rokhsar D.S."/>
        </authorList>
    </citation>
    <scope>NUCLEOTIDE SEQUENCE [LARGE SCALE GENOMIC DNA]</scope>
    <source>
        <strain evidence="31">Nigerian</strain>
    </source>
</reference>
<dbReference type="SMART" id="SM00089">
    <property type="entry name" value="PKD"/>
    <property type="match status" value="2"/>
</dbReference>
<evidence type="ECO:0000256" key="2">
    <source>
        <dbReference type="ARBA" id="ARBA00007200"/>
    </source>
</evidence>
<evidence type="ECO:0000256" key="4">
    <source>
        <dbReference type="ARBA" id="ARBA00022475"/>
    </source>
</evidence>
<keyword evidence="17" id="KW-0407">Ion channel</keyword>
<keyword evidence="14" id="KW-1015">Disulfide bond</keyword>
<evidence type="ECO:0000256" key="7">
    <source>
        <dbReference type="ARBA" id="ARBA00022692"/>
    </source>
</evidence>
<dbReference type="Pfam" id="PF01477">
    <property type="entry name" value="PLAT"/>
    <property type="match status" value="1"/>
</dbReference>
<dbReference type="Proteomes" id="UP000008143">
    <property type="component" value="Chromosome 6"/>
</dbReference>
<evidence type="ECO:0000256" key="22">
    <source>
        <dbReference type="ARBA" id="ARBA00082084"/>
    </source>
</evidence>
<evidence type="ECO:0000313" key="33">
    <source>
        <dbReference type="RefSeq" id="XP_012820943.2"/>
    </source>
</evidence>
<feature type="transmembrane region" description="Helical" evidence="25">
    <location>
        <begin position="1689"/>
        <end position="1716"/>
    </location>
</feature>
<dbReference type="RefSeq" id="XP_012820943.2">
    <property type="nucleotide sequence ID" value="XM_012965489.3"/>
</dbReference>
<dbReference type="SMART" id="SM00308">
    <property type="entry name" value="LH2"/>
    <property type="match status" value="1"/>
</dbReference>
<feature type="domain" description="PLAT" evidence="28">
    <location>
        <begin position="1334"/>
        <end position="1451"/>
    </location>
</feature>
<dbReference type="SUPFAM" id="SSF49723">
    <property type="entry name" value="Lipase/lipooxygenase domain (PLAT/LH2 domain)"/>
    <property type="match status" value="1"/>
</dbReference>
<dbReference type="InterPro" id="IPR000601">
    <property type="entry name" value="PKD_dom"/>
</dbReference>
<dbReference type="Xenbase" id="XB-GENE-480146">
    <property type="gene designation" value="pkd1l1"/>
</dbReference>
<evidence type="ECO:0000256" key="15">
    <source>
        <dbReference type="ARBA" id="ARBA00023180"/>
    </source>
</evidence>
<feature type="domain" description="REJ" evidence="30">
    <location>
        <begin position="192"/>
        <end position="921"/>
    </location>
</feature>
<dbReference type="PROSITE" id="PS50095">
    <property type="entry name" value="PLAT"/>
    <property type="match status" value="1"/>
</dbReference>
<feature type="transmembrane region" description="Helical" evidence="25">
    <location>
        <begin position="1288"/>
        <end position="1309"/>
    </location>
</feature>
<dbReference type="GO" id="GO:0006816">
    <property type="term" value="P:calcium ion transport"/>
    <property type="evidence" value="ECO:0000318"/>
    <property type="project" value="GO_Central"/>
</dbReference>
<feature type="transmembrane region" description="Helical" evidence="25">
    <location>
        <begin position="1535"/>
        <end position="1555"/>
    </location>
</feature>
<evidence type="ECO:0000256" key="12">
    <source>
        <dbReference type="ARBA" id="ARBA00023069"/>
    </source>
</evidence>
<comment type="function">
    <text evidence="18">Component of a calcium-permeant ion channel formed by PKD1L2 and PKD1L1 in primary cilia, where it controls cilium calcium concentration, without affecting cytoplasmic calcium concentration, and regulates sonic hedgehog/SHH signaling and GLI2 transcription. The PKD1L1:PKD2L1 channel complex is mechanosensitive only at high pressures and is highly temperature sensitive. Also involved in left/right axis specification downstream of nodal flow by forming a complex with PKD2 in cilia to facilitate flow detection in left/right patterning. May function as a G-protein-coupled receptor.</text>
</comment>
<keyword evidence="10 25" id="KW-1133">Transmembrane helix</keyword>
<reference evidence="33" key="3">
    <citation type="submission" date="2025-04" db="UniProtKB">
        <authorList>
            <consortium name="RefSeq"/>
        </authorList>
    </citation>
    <scope>IDENTIFICATION</scope>
    <source>
        <strain evidence="33">Nigerian</strain>
        <tissue evidence="33">Liver and blood</tissue>
    </source>
</reference>
<keyword evidence="11" id="KW-0406">Ion transport</keyword>
<feature type="transmembrane region" description="Helical" evidence="25">
    <location>
        <begin position="2273"/>
        <end position="2294"/>
    </location>
</feature>
<dbReference type="InterPro" id="IPR014010">
    <property type="entry name" value="REJ_dom"/>
</dbReference>
<evidence type="ECO:0000256" key="24">
    <source>
        <dbReference type="SAM" id="MobiDB-lite"/>
    </source>
</evidence>
<dbReference type="InterPro" id="IPR022409">
    <property type="entry name" value="PKD/Chitinase_dom"/>
</dbReference>
<dbReference type="PANTHER" id="PTHR46730:SF4">
    <property type="entry name" value="POLYCYSTIC KIDNEY DISEASE PROTEIN 1-LIKE 1"/>
    <property type="match status" value="1"/>
</dbReference>
<dbReference type="SUPFAM" id="SSF49299">
    <property type="entry name" value="PKD domain"/>
    <property type="match status" value="2"/>
</dbReference>
<feature type="transmembrane region" description="Helical" evidence="25">
    <location>
        <begin position="2169"/>
        <end position="2185"/>
    </location>
</feature>
<evidence type="ECO:0000313" key="31">
    <source>
        <dbReference type="Ensembl" id="ENSXETP00000062798"/>
    </source>
</evidence>
<evidence type="ECO:0000259" key="27">
    <source>
        <dbReference type="PROSITE" id="PS50093"/>
    </source>
</evidence>
<evidence type="ECO:0000256" key="3">
    <source>
        <dbReference type="ARBA" id="ARBA00022448"/>
    </source>
</evidence>
<dbReference type="PROSITE" id="PS51111">
    <property type="entry name" value="REJ"/>
    <property type="match status" value="1"/>
</dbReference>
<feature type="transmembrane region" description="Helical" evidence="25">
    <location>
        <begin position="1728"/>
        <end position="1751"/>
    </location>
</feature>
<feature type="signal peptide" evidence="26">
    <location>
        <begin position="1"/>
        <end position="19"/>
    </location>
</feature>
<dbReference type="FunFam" id="2.60.40.10:FF:000825">
    <property type="entry name" value="Polycystin 1, transient receptor potential channel interacting"/>
    <property type="match status" value="1"/>
</dbReference>
<dbReference type="Gene3D" id="2.60.60.20">
    <property type="entry name" value="PLAT/LH2 domain"/>
    <property type="match status" value="1"/>
</dbReference>
<keyword evidence="12" id="KW-0969">Cilium</keyword>
<feature type="compositionally biased region" description="Basic and acidic residues" evidence="24">
    <location>
        <begin position="2640"/>
        <end position="2653"/>
    </location>
</feature>
<keyword evidence="5" id="KW-0109">Calcium transport</keyword>
<name>A0A6I8Q1B4_XENTR</name>
<dbReference type="InterPro" id="IPR036392">
    <property type="entry name" value="PLAT/LH2_dom_sf"/>
</dbReference>
<dbReference type="InterPro" id="IPR002859">
    <property type="entry name" value="PKD/REJ-like"/>
</dbReference>
<dbReference type="Bgee" id="ENSXETG00000032537">
    <property type="expression patterns" value="Expressed in egg cell and 5 other cell types or tissues"/>
</dbReference>
<comment type="subunit">
    <text evidence="19">Heterodimer. Interacts with PKD2 to form a calcium channel. Interacts with PKD2L1; to form ciliary calcium channel. May interact with GNA12, GNAS, GNAI1 and GNAI2.</text>
</comment>
<feature type="compositionally biased region" description="Basic and acidic residues" evidence="24">
    <location>
        <begin position="608"/>
        <end position="640"/>
    </location>
</feature>
<feature type="transmembrane region" description="Helical" evidence="25">
    <location>
        <begin position="2083"/>
        <end position="2101"/>
    </location>
</feature>
<evidence type="ECO:0000256" key="6">
    <source>
        <dbReference type="ARBA" id="ARBA00022673"/>
    </source>
</evidence>
<evidence type="ECO:0000256" key="14">
    <source>
        <dbReference type="ARBA" id="ARBA00023157"/>
    </source>
</evidence>
<evidence type="ECO:0000259" key="28">
    <source>
        <dbReference type="PROSITE" id="PS50095"/>
    </source>
</evidence>
<evidence type="ECO:0000256" key="11">
    <source>
        <dbReference type="ARBA" id="ARBA00023065"/>
    </source>
</evidence>
<gene>
    <name evidence="31 33 34" type="primary">pkd1l1</name>
</gene>
<evidence type="ECO:0000256" key="9">
    <source>
        <dbReference type="ARBA" id="ARBA00022837"/>
    </source>
</evidence>
<evidence type="ECO:0000256" key="18">
    <source>
        <dbReference type="ARBA" id="ARBA00054690"/>
    </source>
</evidence>
<keyword evidence="32" id="KW-1185">Reference proteome</keyword>
<evidence type="ECO:0000256" key="21">
    <source>
        <dbReference type="ARBA" id="ARBA00081200"/>
    </source>
</evidence>
<dbReference type="InterPro" id="IPR035986">
    <property type="entry name" value="PKD_dom_sf"/>
</dbReference>
<evidence type="ECO:0000313" key="34">
    <source>
        <dbReference type="Xenbase" id="XB-GENE-480146"/>
    </source>
</evidence>
<sequence length="2682" mass="306402">MGTLQVLFCIYLSTPAVFSNILQNTVSIVTNGTFFSTETNIIFKAVTSESGPVHFVWNFGDKSLPESTYNSVISKKYSIPNSYNVIVNASSPVGTVVSEVYTIFIQKKVIPNRLIARPSVLINSTVTFECRINSGTNISYLWNFGDETIRFGKITDTHVYMREGEYTVNVSIFNNVSAAFLTKQIFVVRELCLPPPVKHMGPQKIQIRRYEQLCLGVTFEAEIMCNISQGLHYFWSFVKSNGNSVILPNYINDRKQKITVPGFLLEYENYTAVARVQIVGNVVYSNYTVLLEVLPSDPVSVIAGGTHFLIDKSTVTHFKLDGSASFDPDYPEASLRFHWKCIPVSLYSDSCFNTAALNPLQTDGSIIHFPTALLNEKFDQFLISLTVSNGNRRSPVAQAVLSISSRPNFRDVQIICIECKGYTVNWNEKFSVQVVCTECREAEISYSWELYSINTTEVESSDGPFCSVLEILGSSSLFGTPLPSVEIFTDPPITQIISGDIFDEHRLTEEAYLRLDPCPKTVPSAPIHGIHGLLEEISSGGRPSRSKRSEYTTALRNISHEQSGEQTNFNGTYSGFLIGGGEGGADLFNLTEVPTHSDLEVHCIGIQEGKKGSGGRPEDPEGERYGSTRPHENEDQKGDEILNPSKAAAVSPVTSMLDWKTQQISKSTFRGFVTTDLSSQVLTFKPFSLKPGKMYMLDVSLASRGNEIGKSQLYFTVNEMAPRMTCQVQPNEGMELYTVFSIFCTSGKEDLYYDFSYQVGRRSARKKLYEGRDIQYYFNLPAGDQTDGYQVTLFTQITNMYGSQTKPCPVNVTVWPSFGKNTSTDFIAEQLYHHGLKNLSVLLLMENHIEIRNYITLLTVVLNKLYSEETKTPFELQSKIRNALISALCSMSFQDEDEFDEIVSMLIDLLNYTKQVTAKSAILVVNATKKILKRSVDSEDHSRIYLQRNSVEKIVSLISYSMEVSIGYNERNFIVLDGMNIISDLMLEYIAFNKKQHLGLSTNLIDFQTSTHMMLQNSIQTIGSTKVYLPQLQSSHLETKLSNRCYISQLVYFKKNPYLWAEISSQLQGEFAGVSLFNCSNKKKINAREIAAPVMMEFDMKRNHDLELNKNLFSLYWDKVNFHRFHTVSVNRDEALLITVTFSRPNLRAFPVLLLVRYSDKPNTSHFNIKEIYTWEGNSVQIFIPAHSIKDGDNPYLAIMDADYNRQPRNKYLSKMINYTLETQWTKCLYWDYYKQWNSESCFPQKGTLSTNIICSCKHLGIYTYLRSPVNTSINTEEISQYLLTTKNVIPCTFVLLTVFVYTLLAIYYKFKDRHEEKKNGVVFLQDNSPNDHQHFAIVVDVGLRSRPKSTAKVYVVLHGEDGVSETRELYFPDKPLFEKNSRQAFVMSVSESLGPIWKIHIWHNNSGYSPSLYLSHIIVKDLQSGHSYFFLAECWLAMDEGDGKVERELTSAVHGLEFKKLFYCKLTELLEDLHLWGSLFSRPSYSCFTYTQRITVCLVLLLGYMFLNSVLIHWEEEQHSFEHGLLDVSPVSMISGFQSTLALYPLAALISLLFRFSEKKLTSDSGEEKLKVPIQTNSSGDHRNSLSPSDTMFESNLTWQHFQYWAYDAWKKKYERDYFTPSIHSVNCSKRSKKGSPSPTIQSSSGFEDCSQHLAQKNCSHSSCDTCSEFPTGHRSLFGNQYKVLPQWCIYLAWCFCAVISIVCAAGTTLIGFSFGPTKCILWAHSVFFSVIFCTFVVQPSTIFIIAFFMTWRKKEIIDLFAETVCEATKYFQRETSTFEQISTLHSCPNDLDISTDFEKILAARKRARYLRLARPPSPSQLKVVKDKIRKKTTTEKTFRECFMHGIMILIFLFITLGKCSNDDYLLNQAVRNEFTRHAKQSFKNIRTEDDWWNWSFNVLLDGLYWNKMYNITSAKSKTGPIGGKFFLIGTPIIQKFSLENSSACVTYSFISSIISSYNQANDKPKEPDTENHLEVRDKMHHRNGKVHCYKGRKSVINLGRSRTEAYSALLRIQSQQWINHSTTALHVLFTLYNPPTNVFTVVLLQMEFPASGGVITSSLIESFKIYHIATLLDYITMALKLLFLGLILLHSCFQLGVMIQTGIRNYWQEPWNWIELGIIASSLCYYACITYTFLLTMDMIDRLQKVFFRIFIDCSILAAWEKWNRSLHGIIFFLMVIKFIKLFRIYKVMAPCLTVLHLSSSSMAFTMISGIIFSLAFSSLGHVIVLFNSFHFSNMIRSLHMLFMNLLGVGDRRLFSFLHLRTKSVPLPATCVYVVLFLFITILWTGMIRGILTSIMKNTSKIHRNKQLITLTDVASHAKEKVYSVFGRQRMKSTDTTTFPRNNFYLEEFEDLIDELLFRLNAISNSLHHSLPAKLHCYTEEAEEVSQLESHSVCCFKPPQESDLKNDLKIQRQNTAKSQYYTECATVNTDLHRSNTFKNHSAQSLTYENSSSDKDETVSCMKLKSNTELEGDQTSMHKTKPKKQPVTDTERCRSQVSEELKISSPTTQMKESNFEDLSTPFCSDQFIENIAMDPEKTDGKNRCTSATDFCKNRKPLKRSHTTVIELLDNSCKLVWNKVHEGNPEVVRSTIDVRHSEKLHCFSMENTNAIHPQVTYYEGEKGSHMKQKSADTYKYSKSKLPEGEQNERQQDNELHQAETNRFHQENCDLKDTQSFIKQCWY</sequence>
<comment type="similarity">
    <text evidence="2">Belongs to the polycystin family.</text>
</comment>
<dbReference type="OrthoDB" id="10044145at2759"/>
<feature type="compositionally biased region" description="Basic and acidic residues" evidence="24">
    <location>
        <begin position="2621"/>
        <end position="2632"/>
    </location>
</feature>
<keyword evidence="6" id="KW-0107">Calcium channel</keyword>
<reference evidence="31" key="2">
    <citation type="submission" date="2020-05" db="UniProtKB">
        <authorList>
            <consortium name="Ensembl"/>
        </authorList>
    </citation>
    <scope>IDENTIFICATION</scope>
</reference>
<evidence type="ECO:0000256" key="20">
    <source>
        <dbReference type="ARBA" id="ARBA00073797"/>
    </source>
</evidence>
<keyword evidence="13 25" id="KW-0472">Membrane</keyword>
<evidence type="ECO:0000256" key="23">
    <source>
        <dbReference type="PROSITE-ProRule" id="PRU00152"/>
    </source>
</evidence>
<dbReference type="Ensembl" id="ENSXETT00000063693">
    <property type="protein sequence ID" value="ENSXETP00000062798"/>
    <property type="gene ID" value="ENSXETG00000032537"/>
</dbReference>
<keyword evidence="26" id="KW-0732">Signal</keyword>
<feature type="region of interest" description="Disordered" evidence="24">
    <location>
        <begin position="606"/>
        <end position="640"/>
    </location>
</feature>
<dbReference type="CTD" id="168507"/>
<comment type="caution">
    <text evidence="23">Lacks conserved residue(s) required for the propagation of feature annotation.</text>
</comment>
<dbReference type="Gene3D" id="2.60.40.10">
    <property type="entry name" value="Immunoglobulins"/>
    <property type="match status" value="1"/>
</dbReference>
<feature type="transmembrane region" description="Helical" evidence="25">
    <location>
        <begin position="2113"/>
        <end position="2136"/>
    </location>
</feature>
<dbReference type="InterPro" id="IPR046791">
    <property type="entry name" value="Polycystin_dom"/>
</dbReference>
<keyword evidence="4" id="KW-1003">Cell membrane</keyword>
<feature type="region of interest" description="Disordered" evidence="24">
    <location>
        <begin position="2621"/>
        <end position="2653"/>
    </location>
</feature>
<dbReference type="Pfam" id="PF20519">
    <property type="entry name" value="Polycystin_dom"/>
    <property type="match status" value="1"/>
</dbReference>
<dbReference type="PROSITE" id="PS50093">
    <property type="entry name" value="PKD"/>
    <property type="match status" value="2"/>
</dbReference>
<feature type="transmembrane region" description="Helical" evidence="25">
    <location>
        <begin position="1495"/>
        <end position="1515"/>
    </location>
</feature>
<evidence type="ECO:0000256" key="13">
    <source>
        <dbReference type="ARBA" id="ARBA00023136"/>
    </source>
</evidence>
<evidence type="ECO:0000259" key="29">
    <source>
        <dbReference type="PROSITE" id="PS50221"/>
    </source>
</evidence>
<protein>
    <recommendedName>
        <fullName evidence="20">Polycystin-1-like protein 1</fullName>
    </recommendedName>
    <alternativeName>
        <fullName evidence="22">PC1-like 1 protein</fullName>
    </alternativeName>
    <alternativeName>
        <fullName evidence="21">Polycystic kidney disease protein 1-like 1</fullName>
    </alternativeName>
</protein>
<keyword evidence="3" id="KW-0813">Transport</keyword>
<accession>A0A6I8Q1B4</accession>
<dbReference type="PROSITE" id="PS50221">
    <property type="entry name" value="GAIN_B"/>
    <property type="match status" value="1"/>
</dbReference>
<dbReference type="GeneID" id="100492056"/>
<feature type="domain" description="PKD" evidence="27">
    <location>
        <begin position="47"/>
        <end position="106"/>
    </location>
</feature>
<evidence type="ECO:0000256" key="8">
    <source>
        <dbReference type="ARBA" id="ARBA00022737"/>
    </source>
</evidence>
<dbReference type="CDD" id="cd00146">
    <property type="entry name" value="PKD"/>
    <property type="match status" value="2"/>
</dbReference>
<dbReference type="PANTHER" id="PTHR46730">
    <property type="entry name" value="POLYCYSTIN-1"/>
    <property type="match status" value="1"/>
</dbReference>
<dbReference type="InterPro" id="IPR013783">
    <property type="entry name" value="Ig-like_fold"/>
</dbReference>
<evidence type="ECO:0000256" key="25">
    <source>
        <dbReference type="SAM" id="Phobius"/>
    </source>
</evidence>
<feature type="transmembrane region" description="Helical" evidence="25">
    <location>
        <begin position="2206"/>
        <end position="2227"/>
    </location>
</feature>
<dbReference type="GeneTree" id="ENSGT00940000162104"/>
<evidence type="ECO:0000256" key="5">
    <source>
        <dbReference type="ARBA" id="ARBA00022568"/>
    </source>
</evidence>
<dbReference type="KEGG" id="xtr:100492056"/>
<feature type="domain" description="GAIN-B" evidence="29">
    <location>
        <begin position="1126"/>
        <end position="1273"/>
    </location>
</feature>